<feature type="transmembrane region" description="Helical" evidence="1">
    <location>
        <begin position="164"/>
        <end position="183"/>
    </location>
</feature>
<name>A0A964T7R5_9HYPH</name>
<dbReference type="Pfam" id="PF01970">
    <property type="entry name" value="TctA"/>
    <property type="match status" value="1"/>
</dbReference>
<evidence type="ECO:0000313" key="4">
    <source>
        <dbReference type="Proteomes" id="UP000773614"/>
    </source>
</evidence>
<feature type="transmembrane region" description="Helical" evidence="1">
    <location>
        <begin position="358"/>
        <end position="383"/>
    </location>
</feature>
<evidence type="ECO:0000313" key="3">
    <source>
        <dbReference type="EMBL" id="MYZ50111.1"/>
    </source>
</evidence>
<protein>
    <recommendedName>
        <fullName evidence="2">DUF112 domain-containing protein</fullName>
    </recommendedName>
</protein>
<dbReference type="AlphaFoldDB" id="A0A964T7R5"/>
<accession>A0A964T7R5</accession>
<feature type="transmembrane region" description="Helical" evidence="1">
    <location>
        <begin position="136"/>
        <end position="157"/>
    </location>
</feature>
<organism evidence="3 4">
    <name type="scientific">Propylenella binzhouense</name>
    <dbReference type="NCBI Taxonomy" id="2555902"/>
    <lineage>
        <taxon>Bacteria</taxon>
        <taxon>Pseudomonadati</taxon>
        <taxon>Pseudomonadota</taxon>
        <taxon>Alphaproteobacteria</taxon>
        <taxon>Hyphomicrobiales</taxon>
        <taxon>Propylenellaceae</taxon>
        <taxon>Propylenella</taxon>
    </lineage>
</organism>
<evidence type="ECO:0000259" key="2">
    <source>
        <dbReference type="Pfam" id="PF01970"/>
    </source>
</evidence>
<keyword evidence="1" id="KW-0472">Membrane</keyword>
<proteinExistence type="predicted"/>
<comment type="caution">
    <text evidence="3">The sequence shown here is derived from an EMBL/GenBank/DDBJ whole genome shotgun (WGS) entry which is preliminary data.</text>
</comment>
<feature type="domain" description="DUF112" evidence="2">
    <location>
        <begin position="18"/>
        <end position="438"/>
    </location>
</feature>
<dbReference type="InterPro" id="IPR002823">
    <property type="entry name" value="DUF112_TM"/>
</dbReference>
<keyword evidence="4" id="KW-1185">Reference proteome</keyword>
<dbReference type="PANTHER" id="PTHR35342">
    <property type="entry name" value="TRICARBOXYLIC TRANSPORT PROTEIN"/>
    <property type="match status" value="1"/>
</dbReference>
<feature type="transmembrane region" description="Helical" evidence="1">
    <location>
        <begin position="12"/>
        <end position="37"/>
    </location>
</feature>
<feature type="transmembrane region" description="Helical" evidence="1">
    <location>
        <begin position="57"/>
        <end position="80"/>
    </location>
</feature>
<feature type="transmembrane region" description="Helical" evidence="1">
    <location>
        <begin position="466"/>
        <end position="486"/>
    </location>
</feature>
<feature type="transmembrane region" description="Helical" evidence="1">
    <location>
        <begin position="110"/>
        <end position="130"/>
    </location>
</feature>
<feature type="transmembrane region" description="Helical" evidence="1">
    <location>
        <begin position="315"/>
        <end position="338"/>
    </location>
</feature>
<dbReference type="PANTHER" id="PTHR35342:SF5">
    <property type="entry name" value="TRICARBOXYLIC TRANSPORT PROTEIN"/>
    <property type="match status" value="1"/>
</dbReference>
<reference evidence="3" key="1">
    <citation type="submission" date="2019-03" db="EMBL/GenBank/DDBJ databases">
        <title>Afifella sp. nov., isolated from activated sludge.</title>
        <authorList>
            <person name="Li Q."/>
            <person name="Liu Y."/>
        </authorList>
    </citation>
    <scope>NUCLEOTIDE SEQUENCE</scope>
    <source>
        <strain evidence="3">L72</strain>
    </source>
</reference>
<evidence type="ECO:0000256" key="1">
    <source>
        <dbReference type="SAM" id="Phobius"/>
    </source>
</evidence>
<dbReference type="OrthoDB" id="9806425at2"/>
<dbReference type="EMBL" id="SPKJ01000123">
    <property type="protein sequence ID" value="MYZ50111.1"/>
    <property type="molecule type" value="Genomic_DNA"/>
</dbReference>
<dbReference type="RefSeq" id="WP_161142441.1">
    <property type="nucleotide sequence ID" value="NZ_SPKJ01000123.1"/>
</dbReference>
<dbReference type="Proteomes" id="UP000773614">
    <property type="component" value="Unassembled WGS sequence"/>
</dbReference>
<sequence>MDPTLFGYALNVLTVPNLAAMLAGTTVGLVIGAIPGLSPPMAIALLIPLSFGLPPETAIILMVSVYAAGIYGGSFSAILLRAPGTSASAASAIEGYELTKRGKAMQAIRISTFASVVGGLVSGVALLLLAPPLARASLLFGPAEMFLVAILGLTSIAAVTFGKLFRGLLAGLAGLYLSTFGVDNYSGFPRYTFDYIGFEGGIGILSAIIGLFAFAQGLELCQAHAAGTISGVDRLSWNLFPRLSEIRYTRWALLRGWITGLVMGIIPAAGASVAQWVAYGWEIRHAKPGDQFGRGELKGLAATEGSNNGVTGTSLIPLFILGIPGGISAAVIFGALMIHGLQPGMRLFRNNPEVIYTIMWGFLFANIVMGFVAALLARVMAYLTLFPQGVLGPMILVFSVIGTYAGANNIHAVWIMIGFGVAGYYGQRWGFSPAAMLLGLILGPIAENGFRDMMVVARGAPFAYLAGRPIALVLLAIVVMVLFYAVRPKKWERLEADSAVAAETAGTGKT</sequence>
<gene>
    <name evidence="3" type="ORF">E4O86_20605</name>
</gene>
<feature type="transmembrane region" description="Helical" evidence="1">
    <location>
        <begin position="252"/>
        <end position="278"/>
    </location>
</feature>
<keyword evidence="1" id="KW-0812">Transmembrane</keyword>
<keyword evidence="1" id="KW-1133">Transmembrane helix</keyword>
<feature type="transmembrane region" description="Helical" evidence="1">
    <location>
        <begin position="195"/>
        <end position="215"/>
    </location>
</feature>